<gene>
    <name evidence="4" type="ORF">RDB_LOCUS87013</name>
</gene>
<dbReference type="EMBL" id="CAJMWW010000089">
    <property type="protein sequence ID" value="CAE6437805.1"/>
    <property type="molecule type" value="Genomic_DNA"/>
</dbReference>
<dbReference type="InterPro" id="IPR045338">
    <property type="entry name" value="DUF6535"/>
</dbReference>
<feature type="compositionally biased region" description="Polar residues" evidence="1">
    <location>
        <begin position="328"/>
        <end position="350"/>
    </location>
</feature>
<reference evidence="4" key="1">
    <citation type="submission" date="2021-01" db="EMBL/GenBank/DDBJ databases">
        <authorList>
            <person name="Kaushik A."/>
        </authorList>
    </citation>
    <scope>NUCLEOTIDE SEQUENCE</scope>
    <source>
        <strain evidence="4">AG3-T5</strain>
    </source>
</reference>
<feature type="transmembrane region" description="Helical" evidence="2">
    <location>
        <begin position="263"/>
        <end position="285"/>
    </location>
</feature>
<feature type="transmembrane region" description="Helical" evidence="2">
    <location>
        <begin position="174"/>
        <end position="193"/>
    </location>
</feature>
<dbReference type="Pfam" id="PF20153">
    <property type="entry name" value="DUF6535"/>
    <property type="match status" value="1"/>
</dbReference>
<evidence type="ECO:0000256" key="1">
    <source>
        <dbReference type="SAM" id="MobiDB-lite"/>
    </source>
</evidence>
<accession>A0A8H2Y471</accession>
<feature type="transmembrane region" description="Helical" evidence="2">
    <location>
        <begin position="233"/>
        <end position="251"/>
    </location>
</feature>
<evidence type="ECO:0000256" key="2">
    <source>
        <dbReference type="SAM" id="Phobius"/>
    </source>
</evidence>
<dbReference type="Proteomes" id="UP000663841">
    <property type="component" value="Unassembled WGS sequence"/>
</dbReference>
<organism evidence="4 5">
    <name type="scientific">Rhizoctonia solani</name>
    <dbReference type="NCBI Taxonomy" id="456999"/>
    <lineage>
        <taxon>Eukaryota</taxon>
        <taxon>Fungi</taxon>
        <taxon>Dikarya</taxon>
        <taxon>Basidiomycota</taxon>
        <taxon>Agaricomycotina</taxon>
        <taxon>Agaricomycetes</taxon>
        <taxon>Cantharellales</taxon>
        <taxon>Ceratobasidiaceae</taxon>
        <taxon>Rhizoctonia</taxon>
    </lineage>
</organism>
<evidence type="ECO:0000313" key="5">
    <source>
        <dbReference type="Proteomes" id="UP000663841"/>
    </source>
</evidence>
<name>A0A8H2Y471_9AGAM</name>
<keyword evidence="2" id="KW-1133">Transmembrane helix</keyword>
<feature type="region of interest" description="Disordered" evidence="1">
    <location>
        <begin position="39"/>
        <end position="59"/>
    </location>
</feature>
<feature type="domain" description="DUF6535" evidence="3">
    <location>
        <begin position="77"/>
        <end position="255"/>
    </location>
</feature>
<feature type="region of interest" description="Disordered" evidence="1">
    <location>
        <begin position="315"/>
        <end position="367"/>
    </location>
</feature>
<feature type="transmembrane region" description="Helical" evidence="2">
    <location>
        <begin position="101"/>
        <end position="118"/>
    </location>
</feature>
<dbReference type="AlphaFoldDB" id="A0A8H2Y471"/>
<feature type="region of interest" description="Disordered" evidence="1">
    <location>
        <begin position="1"/>
        <end position="22"/>
    </location>
</feature>
<protein>
    <recommendedName>
        <fullName evidence="3">DUF6535 domain-containing protein</fullName>
    </recommendedName>
</protein>
<comment type="caution">
    <text evidence="4">The sequence shown here is derived from an EMBL/GenBank/DDBJ whole genome shotgun (WGS) entry which is preliminary data.</text>
</comment>
<keyword evidence="2" id="KW-0812">Transmembrane</keyword>
<evidence type="ECO:0000313" key="4">
    <source>
        <dbReference type="EMBL" id="CAE6437805.1"/>
    </source>
</evidence>
<keyword evidence="2" id="KW-0472">Membrane</keyword>
<proteinExistence type="predicted"/>
<sequence length="1071" mass="120868">MSLIPTGSSNRRRRSTLELINPSSSPLLHSREIEEIRLTLPPKETERPTPNSSSNNVDDSLDLDMSHGSIFTHQRFWKSYQDEAIVQDNEFVKDRGDNLDTMLVFAGLYSAILTAFLIDSTALLQQSPADITNALLLNIAQSQWRIETGNVDSSVPSIQLPSFERPAVARVLNCLWYVALMLSLAAAMLAMLAKEWLAAYTAYETRDPCMFALKRQQRFNAFRSWGAITFIDWIPILLHISLLLFTLGLIIQMWSIDSVVATTITSVSLAAAAFYLCTVALGAILDFCPYQARVSAYARSIYAWLERPIRRLNPWPEQPTIPDEQPTIDEQSQQATSPNSTTDEQFQAGNPNPRDRQPEEAAGTRPDSWVKQIKRALTALSARIIHTFHQEIGLWHAAEWFLDNARDQNKVNSAYQWYISSEIPWIDAVAYKKINDLSDNNLLALVDEGHRMMDKFKSLHEQQTYDLIYCKGANAARYALVIALACGSGQKYLVRQEITPGDADKNTLKARQLVETALPALDEFWKQNLPPITTVASTLLLVAEIRIVVWALDAQVARDRPNTPFPLQRSQQYLSDLISVLPYRDSREAIANHQSSVPTNPLAELQKRASHGFCRGSLLLYYHFKQQAPMTSACLATLLTSLNLLADHAGPRKSPVKLSHQDIYVRVQLGTSEELYTYDKSSFGRRQGLLFGLVSVLETDTTASPLPDHVKWKSTLLISRVVPRLIEDWTLTDPIRDWPVWRLVDTITKPMLDKFIIQLLLELIYLVVQQSGSSDDYAGDLLNISIKTLVSRMIDPEGYNNAVAYVSRDGLFLSDWVKVLDHDRPRAQIDRYGRAETRILLKTTTLQLLMNKRTYPRDVYWWENDVGDAELGLETVLKAMHDVLEAMRDPTSFDRIDFRDPSTGPKCKVQVISMMKSLVLHLNTYSQLKPAAFREFIYAVSFLLELDPALLCGDQDSQERGQETAFDENRPVLTSLVEIINRQGLREPLEEDVSHKLGIVLSKIVKKTSLVEVVQDVNGILSRVKKERFDSSASLQNNQSFSNDGQPSQGTGILVEADVSILNSWGNVQRG</sequence>
<evidence type="ECO:0000259" key="3">
    <source>
        <dbReference type="Pfam" id="PF20153"/>
    </source>
</evidence>